<dbReference type="Pfam" id="PF10551">
    <property type="entry name" value="MULE"/>
    <property type="match status" value="1"/>
</dbReference>
<dbReference type="Pfam" id="PF04500">
    <property type="entry name" value="FLYWCH"/>
    <property type="match status" value="1"/>
</dbReference>
<name>A0A9Q1BI04_HOLLE</name>
<comment type="caution">
    <text evidence="6">The sequence shown here is derived from an EMBL/GenBank/DDBJ whole genome shotgun (WGS) entry which is preliminary data.</text>
</comment>
<dbReference type="PANTHER" id="PTHR47160">
    <property type="entry name" value="PUTATIVE-RELATED"/>
    <property type="match status" value="1"/>
</dbReference>
<dbReference type="GO" id="GO:0008270">
    <property type="term" value="F:zinc ion binding"/>
    <property type="evidence" value="ECO:0007669"/>
    <property type="project" value="UniProtKB-KW"/>
</dbReference>
<sequence>MAAQRGYIRPTLMEGLKTGGKILVYDGYRYHKNKTANNKIYWRCAHLECRAPIHTDHIDFNNINARVRIQGERFPQHNHERDGDLISKTLFTQRVFETITNDPSMPIRRAYNKVLLRENNRDNIPSFAELESSLQRHRNSLWPGVPRTINDVEIEGIWGENWRGQRMLIHLNNIVGVAVFATPRQLRVLQTCEEVFIDGTFRTAPRPYSQIVTVHGKFNDWIIPLAMCLSAGKTRLHYTDILRALKREMVAETGHQWECQNVITDFEAGLVQAVRAELPQARSSGCYFHFCSSLYRKVRELGLAAPYQANVRLKTCIRKFMALGFLPLLTVRQQYAMLSTSRRVRALVVLYPALAQFIAYFDETYMNGNMFPPSFWNTWARPMSSRTNNSVESFHNRWNRDVAIRHPSLWLVIRRMKDESVKAHQAMKCANRGDDPPRRRKKWRDLDRRTRRLKRQYLEGRRTLNEYHVAMVYAITAFGV</sequence>
<dbReference type="Gene3D" id="2.20.25.240">
    <property type="match status" value="1"/>
</dbReference>
<keyword evidence="3" id="KW-0862">Zinc</keyword>
<evidence type="ECO:0000256" key="2">
    <source>
        <dbReference type="ARBA" id="ARBA00022771"/>
    </source>
</evidence>
<feature type="domain" description="MULE transposase" evidence="5">
    <location>
        <begin position="195"/>
        <end position="292"/>
    </location>
</feature>
<dbReference type="InterPro" id="IPR007588">
    <property type="entry name" value="Znf_FLYWCH"/>
</dbReference>
<evidence type="ECO:0000259" key="5">
    <source>
        <dbReference type="Pfam" id="PF10551"/>
    </source>
</evidence>
<evidence type="ECO:0000256" key="3">
    <source>
        <dbReference type="ARBA" id="ARBA00022833"/>
    </source>
</evidence>
<dbReference type="AlphaFoldDB" id="A0A9Q1BI04"/>
<gene>
    <name evidence="6" type="ORF">HOLleu_33323</name>
</gene>
<reference evidence="6" key="1">
    <citation type="submission" date="2021-10" db="EMBL/GenBank/DDBJ databases">
        <title>Tropical sea cucumber genome reveals ecological adaptation and Cuvierian tubules defense mechanism.</title>
        <authorList>
            <person name="Chen T."/>
        </authorList>
    </citation>
    <scope>NUCLEOTIDE SEQUENCE</scope>
    <source>
        <strain evidence="6">Nanhai2018</strain>
        <tissue evidence="6">Muscle</tissue>
    </source>
</reference>
<proteinExistence type="predicted"/>
<keyword evidence="1" id="KW-0479">Metal-binding</keyword>
<protein>
    <recommendedName>
        <fullName evidence="8">MULE transposase domain-containing protein</fullName>
    </recommendedName>
</protein>
<dbReference type="EMBL" id="JAIZAY010000017">
    <property type="protein sequence ID" value="KAJ8025697.1"/>
    <property type="molecule type" value="Genomic_DNA"/>
</dbReference>
<dbReference type="OrthoDB" id="9976404at2759"/>
<keyword evidence="2" id="KW-0863">Zinc-finger</keyword>
<dbReference type="PANTHER" id="PTHR47160:SF10">
    <property type="entry name" value="MULE TRANSPOSASE DOMAIN-CONTAINING PROTEIN"/>
    <property type="match status" value="1"/>
</dbReference>
<evidence type="ECO:0000313" key="7">
    <source>
        <dbReference type="Proteomes" id="UP001152320"/>
    </source>
</evidence>
<evidence type="ECO:0008006" key="8">
    <source>
        <dbReference type="Google" id="ProtNLM"/>
    </source>
</evidence>
<evidence type="ECO:0000313" key="6">
    <source>
        <dbReference type="EMBL" id="KAJ8025697.1"/>
    </source>
</evidence>
<organism evidence="6 7">
    <name type="scientific">Holothuria leucospilota</name>
    <name type="common">Black long sea cucumber</name>
    <name type="synonym">Mertensiothuria leucospilota</name>
    <dbReference type="NCBI Taxonomy" id="206669"/>
    <lineage>
        <taxon>Eukaryota</taxon>
        <taxon>Metazoa</taxon>
        <taxon>Echinodermata</taxon>
        <taxon>Eleutherozoa</taxon>
        <taxon>Echinozoa</taxon>
        <taxon>Holothuroidea</taxon>
        <taxon>Aspidochirotacea</taxon>
        <taxon>Aspidochirotida</taxon>
        <taxon>Holothuriidae</taxon>
        <taxon>Holothuria</taxon>
    </lineage>
</organism>
<dbReference type="Proteomes" id="UP001152320">
    <property type="component" value="Chromosome 17"/>
</dbReference>
<accession>A0A9Q1BI04</accession>
<dbReference type="InterPro" id="IPR018289">
    <property type="entry name" value="MULE_transposase_dom"/>
</dbReference>
<feature type="domain" description="FLYWCH-type" evidence="4">
    <location>
        <begin position="18"/>
        <end position="59"/>
    </location>
</feature>
<evidence type="ECO:0000259" key="4">
    <source>
        <dbReference type="Pfam" id="PF04500"/>
    </source>
</evidence>
<evidence type="ECO:0000256" key="1">
    <source>
        <dbReference type="ARBA" id="ARBA00022723"/>
    </source>
</evidence>
<keyword evidence="7" id="KW-1185">Reference proteome</keyword>